<name>A0AAV4AZ77_9GAST</name>
<protein>
    <submittedName>
        <fullName evidence="2">Uncharacterized protein</fullName>
    </submittedName>
</protein>
<evidence type="ECO:0000313" key="3">
    <source>
        <dbReference type="Proteomes" id="UP000735302"/>
    </source>
</evidence>
<proteinExistence type="predicted"/>
<dbReference type="EMBL" id="BLXT01004298">
    <property type="protein sequence ID" value="GFO11414.1"/>
    <property type="molecule type" value="Genomic_DNA"/>
</dbReference>
<comment type="caution">
    <text evidence="2">The sequence shown here is derived from an EMBL/GenBank/DDBJ whole genome shotgun (WGS) entry which is preliminary data.</text>
</comment>
<dbReference type="Proteomes" id="UP000735302">
    <property type="component" value="Unassembled WGS sequence"/>
</dbReference>
<reference evidence="2 3" key="1">
    <citation type="journal article" date="2021" name="Elife">
        <title>Chloroplast acquisition without the gene transfer in kleptoplastic sea slugs, Plakobranchus ocellatus.</title>
        <authorList>
            <person name="Maeda T."/>
            <person name="Takahashi S."/>
            <person name="Yoshida T."/>
            <person name="Shimamura S."/>
            <person name="Takaki Y."/>
            <person name="Nagai Y."/>
            <person name="Toyoda A."/>
            <person name="Suzuki Y."/>
            <person name="Arimoto A."/>
            <person name="Ishii H."/>
            <person name="Satoh N."/>
            <person name="Nishiyama T."/>
            <person name="Hasebe M."/>
            <person name="Maruyama T."/>
            <person name="Minagawa J."/>
            <person name="Obokata J."/>
            <person name="Shigenobu S."/>
        </authorList>
    </citation>
    <scope>NUCLEOTIDE SEQUENCE [LARGE SCALE GENOMIC DNA]</scope>
</reference>
<evidence type="ECO:0000256" key="1">
    <source>
        <dbReference type="SAM" id="MobiDB-lite"/>
    </source>
</evidence>
<keyword evidence="3" id="KW-1185">Reference proteome</keyword>
<organism evidence="2 3">
    <name type="scientific">Plakobranchus ocellatus</name>
    <dbReference type="NCBI Taxonomy" id="259542"/>
    <lineage>
        <taxon>Eukaryota</taxon>
        <taxon>Metazoa</taxon>
        <taxon>Spiralia</taxon>
        <taxon>Lophotrochozoa</taxon>
        <taxon>Mollusca</taxon>
        <taxon>Gastropoda</taxon>
        <taxon>Heterobranchia</taxon>
        <taxon>Euthyneura</taxon>
        <taxon>Panpulmonata</taxon>
        <taxon>Sacoglossa</taxon>
        <taxon>Placobranchoidea</taxon>
        <taxon>Plakobranchidae</taxon>
        <taxon>Plakobranchus</taxon>
    </lineage>
</organism>
<accession>A0AAV4AZ77</accession>
<feature type="region of interest" description="Disordered" evidence="1">
    <location>
        <begin position="39"/>
        <end position="109"/>
    </location>
</feature>
<dbReference type="AlphaFoldDB" id="A0AAV4AZ77"/>
<evidence type="ECO:0000313" key="2">
    <source>
        <dbReference type="EMBL" id="GFO11414.1"/>
    </source>
</evidence>
<gene>
    <name evidence="2" type="ORF">PoB_003791900</name>
</gene>
<sequence length="109" mass="11943">MRRQRTILTRVQDLLTLLEAVEQSVTAAAAAAQAERCSRHKHQAKRNISSAAHKYGRQSSLRKSILHMNGEEEDGGSVGSKPALRSVKTYPSRVRAPAPGLKACDRPLL</sequence>